<name>X0XGK6_9ZZZZ</name>
<organism evidence="1">
    <name type="scientific">marine sediment metagenome</name>
    <dbReference type="NCBI Taxonomy" id="412755"/>
    <lineage>
        <taxon>unclassified sequences</taxon>
        <taxon>metagenomes</taxon>
        <taxon>ecological metagenomes</taxon>
    </lineage>
</organism>
<comment type="caution">
    <text evidence="1">The sequence shown here is derived from an EMBL/GenBank/DDBJ whole genome shotgun (WGS) entry which is preliminary data.</text>
</comment>
<sequence>MEKSDFQKKFQCQFFSDKCPEGYSENGNFSFSGTSITCGDSSSTKQCTAVAEVRDAKLKKVHITDPGSGYYIDTPPLIKVVSRNGRGSGATAKCVVDDEGRVRHIDITNSGRGYIETPLIEVSDPNSSRSCHLCCK</sequence>
<dbReference type="EMBL" id="BARS01033271">
    <property type="protein sequence ID" value="GAG24061.1"/>
    <property type="molecule type" value="Genomic_DNA"/>
</dbReference>
<evidence type="ECO:0000313" key="1">
    <source>
        <dbReference type="EMBL" id="GAG24061.1"/>
    </source>
</evidence>
<proteinExistence type="predicted"/>
<dbReference type="AlphaFoldDB" id="X0XGK6"/>
<protein>
    <submittedName>
        <fullName evidence="1">Uncharacterized protein</fullName>
    </submittedName>
</protein>
<gene>
    <name evidence="1" type="ORF">S01H1_51554</name>
</gene>
<accession>X0XGK6</accession>
<reference evidence="1" key="1">
    <citation type="journal article" date="2014" name="Front. Microbiol.">
        <title>High frequency of phylogenetically diverse reductive dehalogenase-homologous genes in deep subseafloor sedimentary metagenomes.</title>
        <authorList>
            <person name="Kawai M."/>
            <person name="Futagami T."/>
            <person name="Toyoda A."/>
            <person name="Takaki Y."/>
            <person name="Nishi S."/>
            <person name="Hori S."/>
            <person name="Arai W."/>
            <person name="Tsubouchi T."/>
            <person name="Morono Y."/>
            <person name="Uchiyama I."/>
            <person name="Ito T."/>
            <person name="Fujiyama A."/>
            <person name="Inagaki F."/>
            <person name="Takami H."/>
        </authorList>
    </citation>
    <scope>NUCLEOTIDE SEQUENCE</scope>
    <source>
        <strain evidence="1">Expedition CK06-06</strain>
    </source>
</reference>